<protein>
    <submittedName>
        <fullName evidence="4">Pectate lyase</fullName>
    </submittedName>
</protein>
<dbReference type="GO" id="GO:0005576">
    <property type="term" value="C:extracellular region"/>
    <property type="evidence" value="ECO:0007669"/>
    <property type="project" value="UniProtKB-SubCell"/>
</dbReference>
<dbReference type="InterPro" id="IPR011050">
    <property type="entry name" value="Pectin_lyase_fold/virulence"/>
</dbReference>
<dbReference type="Pfam" id="PF00544">
    <property type="entry name" value="Pectate_lyase_4"/>
    <property type="match status" value="1"/>
</dbReference>
<dbReference type="SMART" id="SM00656">
    <property type="entry name" value="Amb_all"/>
    <property type="match status" value="1"/>
</dbReference>
<dbReference type="AlphaFoldDB" id="A0A0H5A6H6"/>
<dbReference type="PANTHER" id="PTHR31683">
    <property type="entry name" value="PECTATE LYASE 18-RELATED"/>
    <property type="match status" value="1"/>
</dbReference>
<evidence type="ECO:0000256" key="1">
    <source>
        <dbReference type="ARBA" id="ARBA00023239"/>
    </source>
</evidence>
<dbReference type="KEGG" id="ptv:AA957_03130"/>
<feature type="domain" description="Pectate lyase" evidence="3">
    <location>
        <begin position="24"/>
        <end position="246"/>
    </location>
</feature>
<comment type="subcellular location">
    <subcellularLocation>
        <location evidence="2">Secreted</location>
    </subcellularLocation>
</comment>
<sequence length="312" mass="34240">MSYPESKLTGLTGFAQAAKVTGGWSGPVVSITTLDQLKANIGDTTPRVLVINSNLSASTLTKVNMGANKTLIGSFQNRTLENIHLRATAQSQNIILQNIIFKHSASIKANDDIQVYLNYGSKYWIDHCSFVGHSWSTTDGSEDKLVYIGEKADYATISNCFFGSHKYGLIFGHPADDNKAEFNGYPRLTICHNRFDNMEVRAPGLMRYGYFHVYNNYVNNFHLGFTLAQNANILSESNYFGEGSQNNGMLDDKGTGTFTDTNSVPPITNQKSPKAQWTATSNYAYTLKTAAQAKDFTQKNAGAQSVALVFGS</sequence>
<dbReference type="InterPro" id="IPR045032">
    <property type="entry name" value="PEL"/>
</dbReference>
<evidence type="ECO:0000256" key="2">
    <source>
        <dbReference type="RuleBase" id="RU361173"/>
    </source>
</evidence>
<dbReference type="Proteomes" id="UP000036608">
    <property type="component" value="Chromosome"/>
</dbReference>
<evidence type="ECO:0000313" key="4">
    <source>
        <dbReference type="EMBL" id="AKS05145.1"/>
    </source>
</evidence>
<accession>A0A0H5A6H6</accession>
<dbReference type="PATRIC" id="fig|200450.3.peg.663"/>
<proteinExistence type="inferred from homology"/>
<keyword evidence="2" id="KW-0964">Secreted</keyword>
<comment type="similarity">
    <text evidence="2">Belongs to the polysaccharide lyase 1 family.</text>
</comment>
<keyword evidence="1 2" id="KW-0456">Lyase</keyword>
<gene>
    <name evidence="4" type="ORF">AA957_03130</name>
</gene>
<dbReference type="InterPro" id="IPR012334">
    <property type="entry name" value="Pectin_lyas_fold"/>
</dbReference>
<dbReference type="RefSeq" id="WP_049708881.1">
    <property type="nucleotide sequence ID" value="NZ_CP011507.1"/>
</dbReference>
<keyword evidence="2" id="KW-0119">Carbohydrate metabolism</keyword>
<reference evidence="4 5" key="1">
    <citation type="journal article" date="2015" name="Genome Announc.">
        <title>Complete Genome Sequence of the Rhizobacterium Pseudomonas trivialis Strain IHBB745 with Multiple Plant Growth-Promoting Activities and Tolerance to Desiccation and Alkalinity.</title>
        <authorList>
            <person name="Gulati A."/>
            <person name="Swarnkar M.K."/>
            <person name="Vyas P."/>
            <person name="Rahi P."/>
            <person name="Thakur R."/>
            <person name="Thakur N."/>
            <person name="Singh A.K."/>
        </authorList>
    </citation>
    <scope>NUCLEOTIDE SEQUENCE [LARGE SCALE GENOMIC DNA]</scope>
    <source>
        <strain evidence="5">745</strain>
    </source>
</reference>
<dbReference type="InterPro" id="IPR002022">
    <property type="entry name" value="Pec_lyase"/>
</dbReference>
<evidence type="ECO:0000259" key="3">
    <source>
        <dbReference type="SMART" id="SM00656"/>
    </source>
</evidence>
<dbReference type="EMBL" id="CP011507">
    <property type="protein sequence ID" value="AKS05145.1"/>
    <property type="molecule type" value="Genomic_DNA"/>
</dbReference>
<reference evidence="5" key="2">
    <citation type="submission" date="2015-05" db="EMBL/GenBank/DDBJ databases">
        <authorList>
            <person name="Swarnkar M.K."/>
            <person name="Vyas P."/>
            <person name="Rahi P."/>
            <person name="Thakur R."/>
            <person name="Thakur N."/>
            <person name="Singh A.K."/>
            <person name="Gulati A."/>
        </authorList>
    </citation>
    <scope>NUCLEOTIDE SEQUENCE [LARGE SCALE GENOMIC DNA]</scope>
    <source>
        <strain evidence="5">745</strain>
    </source>
</reference>
<evidence type="ECO:0000313" key="5">
    <source>
        <dbReference type="Proteomes" id="UP000036608"/>
    </source>
</evidence>
<dbReference type="GO" id="GO:0030570">
    <property type="term" value="F:pectate lyase activity"/>
    <property type="evidence" value="ECO:0007669"/>
    <property type="project" value="InterPro"/>
</dbReference>
<organism evidence="4 5">
    <name type="scientific">Pseudomonas trivialis</name>
    <dbReference type="NCBI Taxonomy" id="200450"/>
    <lineage>
        <taxon>Bacteria</taxon>
        <taxon>Pseudomonadati</taxon>
        <taxon>Pseudomonadota</taxon>
        <taxon>Gammaproteobacteria</taxon>
        <taxon>Pseudomonadales</taxon>
        <taxon>Pseudomonadaceae</taxon>
        <taxon>Pseudomonas</taxon>
    </lineage>
</organism>
<dbReference type="Gene3D" id="2.160.20.10">
    <property type="entry name" value="Single-stranded right-handed beta-helix, Pectin lyase-like"/>
    <property type="match status" value="1"/>
</dbReference>
<dbReference type="SUPFAM" id="SSF51126">
    <property type="entry name" value="Pectin lyase-like"/>
    <property type="match status" value="1"/>
</dbReference>
<name>A0A0H5A6H6_9PSED</name>
<keyword evidence="2" id="KW-0624">Polysaccharide degradation</keyword>
<dbReference type="OrthoDB" id="6521850at2"/>
<dbReference type="PANTHER" id="PTHR31683:SF18">
    <property type="entry name" value="PECTATE LYASE 21-RELATED"/>
    <property type="match status" value="1"/>
</dbReference>
<dbReference type="GO" id="GO:0000272">
    <property type="term" value="P:polysaccharide catabolic process"/>
    <property type="evidence" value="ECO:0007669"/>
    <property type="project" value="UniProtKB-KW"/>
</dbReference>